<protein>
    <submittedName>
        <fullName evidence="2">ABC transporter permease</fullName>
    </submittedName>
</protein>
<dbReference type="Proteomes" id="UP000295418">
    <property type="component" value="Unassembled WGS sequence"/>
</dbReference>
<dbReference type="EMBL" id="SKFG01000004">
    <property type="protein sequence ID" value="TCZ78904.1"/>
    <property type="molecule type" value="Genomic_DNA"/>
</dbReference>
<accession>A0A4R4EFR3</accession>
<dbReference type="GO" id="GO:0005886">
    <property type="term" value="C:plasma membrane"/>
    <property type="evidence" value="ECO:0007669"/>
    <property type="project" value="UniProtKB-SubCell"/>
</dbReference>
<dbReference type="Pfam" id="PF12679">
    <property type="entry name" value="ABC2_membrane_2"/>
    <property type="match status" value="1"/>
</dbReference>
<dbReference type="AlphaFoldDB" id="A0A4R4EFR3"/>
<name>A0A4R4EFR3_9BACL</name>
<comment type="caution">
    <text evidence="2">The sequence shown here is derived from an EMBL/GenBank/DDBJ whole genome shotgun (WGS) entry which is preliminary data.</text>
</comment>
<sequence length="324" mass="36632">MSSSISLIQNENMKIYRRPRTWIMFLILIGALILMTVLFKTFDTKPTATQDWKTQVELSIKEDQQSLTSLPKEMGQDTIAKITNNIENRIKISEYRLEHNLNPYENTLWSSMNNMAMLTSLVTLLTIIVAADMIAAEFSWGTIKLLLIRPATRTKILINKYIATLLFSLVLLIVMFITSFLLGAITEGFTGLSQVDLYIGSDGLVHERSMVLQVLKTYGFQIVSLIMYVTLSFMISSAFRSSAMAIAFSLGLMLVGNTIVGLFSGYNWVKYTLFANLDLTQYFGGLEPLRPDMTLGFSIIMLVAYFIVFHLVSWLLFIKRDVAG</sequence>
<keyword evidence="1" id="KW-0812">Transmembrane</keyword>
<feature type="transmembrane region" description="Helical" evidence="1">
    <location>
        <begin position="218"/>
        <end position="239"/>
    </location>
</feature>
<feature type="transmembrane region" description="Helical" evidence="1">
    <location>
        <begin position="161"/>
        <end position="185"/>
    </location>
</feature>
<dbReference type="PANTHER" id="PTHR37305">
    <property type="entry name" value="INTEGRAL MEMBRANE PROTEIN-RELATED"/>
    <property type="match status" value="1"/>
</dbReference>
<keyword evidence="1" id="KW-1133">Transmembrane helix</keyword>
<dbReference type="PANTHER" id="PTHR37305:SF1">
    <property type="entry name" value="MEMBRANE PROTEIN"/>
    <property type="match status" value="1"/>
</dbReference>
<gene>
    <name evidence="2" type="ORF">E0485_07515</name>
</gene>
<dbReference type="OrthoDB" id="8613028at2"/>
<feature type="transmembrane region" description="Helical" evidence="1">
    <location>
        <begin position="115"/>
        <end position="140"/>
    </location>
</feature>
<reference evidence="2 3" key="1">
    <citation type="submission" date="2019-03" db="EMBL/GenBank/DDBJ databases">
        <authorList>
            <person name="Kim M.K.M."/>
        </authorList>
    </citation>
    <scope>NUCLEOTIDE SEQUENCE [LARGE SCALE GENOMIC DNA]</scope>
    <source>
        <strain evidence="2 3">18JY21-1</strain>
    </source>
</reference>
<feature type="transmembrane region" description="Helical" evidence="1">
    <location>
        <begin position="21"/>
        <end position="39"/>
    </location>
</feature>
<keyword evidence="1" id="KW-0472">Membrane</keyword>
<proteinExistence type="predicted"/>
<feature type="transmembrane region" description="Helical" evidence="1">
    <location>
        <begin position="295"/>
        <end position="318"/>
    </location>
</feature>
<keyword evidence="3" id="KW-1185">Reference proteome</keyword>
<evidence type="ECO:0000256" key="1">
    <source>
        <dbReference type="SAM" id="Phobius"/>
    </source>
</evidence>
<dbReference type="RefSeq" id="WP_132417355.1">
    <property type="nucleotide sequence ID" value="NZ_SKFG01000004.1"/>
</dbReference>
<organism evidence="2 3">
    <name type="scientific">Paenibacillus albiflavus</name>
    <dbReference type="NCBI Taxonomy" id="2545760"/>
    <lineage>
        <taxon>Bacteria</taxon>
        <taxon>Bacillati</taxon>
        <taxon>Bacillota</taxon>
        <taxon>Bacilli</taxon>
        <taxon>Bacillales</taxon>
        <taxon>Paenibacillaceae</taxon>
        <taxon>Paenibacillus</taxon>
    </lineage>
</organism>
<dbReference type="GO" id="GO:0140359">
    <property type="term" value="F:ABC-type transporter activity"/>
    <property type="evidence" value="ECO:0007669"/>
    <property type="project" value="InterPro"/>
</dbReference>
<evidence type="ECO:0000313" key="2">
    <source>
        <dbReference type="EMBL" id="TCZ78904.1"/>
    </source>
</evidence>
<feature type="transmembrane region" description="Helical" evidence="1">
    <location>
        <begin position="246"/>
        <end position="269"/>
    </location>
</feature>
<evidence type="ECO:0000313" key="3">
    <source>
        <dbReference type="Proteomes" id="UP000295418"/>
    </source>
</evidence>